<protein>
    <recommendedName>
        <fullName evidence="1">WW domain-containing protein</fullName>
    </recommendedName>
</protein>
<dbReference type="InterPro" id="IPR001202">
    <property type="entry name" value="WW_dom"/>
</dbReference>
<evidence type="ECO:0000259" key="1">
    <source>
        <dbReference type="PROSITE" id="PS50020"/>
    </source>
</evidence>
<accession>A0A6A5ABE8</accession>
<proteinExistence type="predicted"/>
<dbReference type="Gene3D" id="2.20.70.10">
    <property type="match status" value="2"/>
</dbReference>
<gene>
    <name evidence="2" type="ORF">AaE_007158</name>
</gene>
<dbReference type="EMBL" id="VJMI01012909">
    <property type="protein sequence ID" value="KAF0749051.1"/>
    <property type="molecule type" value="Genomic_DNA"/>
</dbReference>
<comment type="caution">
    <text evidence="2">The sequence shown here is derived from an EMBL/GenBank/DDBJ whole genome shotgun (WGS) entry which is preliminary data.</text>
</comment>
<dbReference type="AlphaFoldDB" id="A0A6A5ABE8"/>
<reference evidence="2 3" key="1">
    <citation type="submission" date="2019-06" db="EMBL/GenBank/DDBJ databases">
        <title>Genomics analysis of Aphanomyces spp. identifies a new class of oomycete effector associated with host adaptation.</title>
        <authorList>
            <person name="Gaulin E."/>
        </authorList>
    </citation>
    <scope>NUCLEOTIDE SEQUENCE [LARGE SCALE GENOMIC DNA]</scope>
    <source>
        <strain evidence="2 3">E</strain>
    </source>
</reference>
<feature type="domain" description="WW" evidence="1">
    <location>
        <begin position="77"/>
        <end position="107"/>
    </location>
</feature>
<evidence type="ECO:0000313" key="2">
    <source>
        <dbReference type="EMBL" id="KAF0749051.1"/>
    </source>
</evidence>
<dbReference type="PROSITE" id="PS50020">
    <property type="entry name" value="WW_DOMAIN_2"/>
    <property type="match status" value="1"/>
</dbReference>
<evidence type="ECO:0000313" key="3">
    <source>
        <dbReference type="Proteomes" id="UP000469452"/>
    </source>
</evidence>
<organism evidence="2 3">
    <name type="scientific">Aphanomyces astaci</name>
    <name type="common">Crayfish plague agent</name>
    <dbReference type="NCBI Taxonomy" id="112090"/>
    <lineage>
        <taxon>Eukaryota</taxon>
        <taxon>Sar</taxon>
        <taxon>Stramenopiles</taxon>
        <taxon>Oomycota</taxon>
        <taxon>Saprolegniomycetes</taxon>
        <taxon>Saprolegniales</taxon>
        <taxon>Verrucalvaceae</taxon>
        <taxon>Aphanomyces</taxon>
    </lineage>
</organism>
<feature type="non-terminal residue" evidence="2">
    <location>
        <position position="1"/>
    </location>
</feature>
<name>A0A6A5ABE8_APHAT</name>
<sequence length="107" mass="12235">QASYYFNIRTQEASWTKPGYTNPTEVAAQLLSYSTALTAHDFQQDNYGASYSPDKGDDVGYFDAGGHYHYYDTTNDTTPNDGWAQYKDEQSGAAYYYNHFTGERYWA</sequence>
<dbReference type="Proteomes" id="UP000469452">
    <property type="component" value="Unassembled WGS sequence"/>
</dbReference>
<dbReference type="Pfam" id="PF00397">
    <property type="entry name" value="WW"/>
    <property type="match status" value="1"/>
</dbReference>